<dbReference type="InterPro" id="IPR033919">
    <property type="entry name" value="TSA/FSA_arc/bac"/>
</dbReference>
<sequence>MKFFLDTANVEQIKKFVELGLVDGVTTNPTLISKEGKDFHSVIKEICEIVDGPVSAEVVSLDAEGMIKEARELASLADNVVIKIPMTKEGMKAVNVLSKEGIKTNVTLVFSPLQALIAAKAGATYVSPFVGRLDDIGHEGMKLIEDVVKIYRNYDIKTEVIVASVRHPTHVLEAARIGADIATVPFDVMDKMFKHPLTDIGIERFMKDWENYLKNKK</sequence>
<evidence type="ECO:0000256" key="3">
    <source>
        <dbReference type="ARBA" id="ARBA00004857"/>
    </source>
</evidence>
<evidence type="ECO:0000313" key="14">
    <source>
        <dbReference type="Proteomes" id="UP000003706"/>
    </source>
</evidence>
<evidence type="ECO:0000256" key="6">
    <source>
        <dbReference type="ARBA" id="ARBA00022490"/>
    </source>
</evidence>
<dbReference type="GO" id="GO:0004801">
    <property type="term" value="F:transaldolase activity"/>
    <property type="evidence" value="ECO:0007669"/>
    <property type="project" value="UniProtKB-UniRule"/>
</dbReference>
<keyword evidence="9 12" id="KW-0704">Schiff base</keyword>
<evidence type="ECO:0000256" key="5">
    <source>
        <dbReference type="ARBA" id="ARBA00013151"/>
    </source>
</evidence>
<dbReference type="RefSeq" id="WP_007045343.1">
    <property type="nucleotide sequence ID" value="NZ_AGJL01000083.1"/>
</dbReference>
<dbReference type="InterPro" id="IPR013785">
    <property type="entry name" value="Aldolase_TIM"/>
</dbReference>
<comment type="caution">
    <text evidence="13">The sequence shown here is derived from an EMBL/GenBank/DDBJ whole genome shotgun (WGS) entry which is preliminary data.</text>
</comment>
<comment type="catalytic activity">
    <reaction evidence="10 12">
        <text>D-sedoheptulose 7-phosphate + D-glyceraldehyde 3-phosphate = D-erythrose 4-phosphate + beta-D-fructose 6-phosphate</text>
        <dbReference type="Rhea" id="RHEA:17053"/>
        <dbReference type="ChEBI" id="CHEBI:16897"/>
        <dbReference type="ChEBI" id="CHEBI:57483"/>
        <dbReference type="ChEBI" id="CHEBI:57634"/>
        <dbReference type="ChEBI" id="CHEBI:59776"/>
        <dbReference type="EC" id="2.2.1.2"/>
    </reaction>
</comment>
<protein>
    <recommendedName>
        <fullName evidence="11 12">Probable transaldolase</fullName>
        <ecNumber evidence="5 12">2.2.1.2</ecNumber>
    </recommendedName>
</protein>
<dbReference type="EC" id="2.2.1.2" evidence="5 12"/>
<proteinExistence type="inferred from homology"/>
<keyword evidence="14" id="KW-1185">Reference proteome</keyword>
<dbReference type="Proteomes" id="UP000003706">
    <property type="component" value="Unassembled WGS sequence"/>
</dbReference>
<evidence type="ECO:0000256" key="1">
    <source>
        <dbReference type="ARBA" id="ARBA00003518"/>
    </source>
</evidence>
<dbReference type="HAMAP" id="MF_00494">
    <property type="entry name" value="Transaldolase_3b"/>
    <property type="match status" value="1"/>
</dbReference>
<dbReference type="SUPFAM" id="SSF51569">
    <property type="entry name" value="Aldolase"/>
    <property type="match status" value="1"/>
</dbReference>
<evidence type="ECO:0000256" key="9">
    <source>
        <dbReference type="ARBA" id="ARBA00023270"/>
    </source>
</evidence>
<dbReference type="PROSITE" id="PS01054">
    <property type="entry name" value="TRANSALDOLASE_1"/>
    <property type="match status" value="1"/>
</dbReference>
<dbReference type="PATRIC" id="fig|647171.4.peg.1852"/>
<evidence type="ECO:0000256" key="10">
    <source>
        <dbReference type="ARBA" id="ARBA00048810"/>
    </source>
</evidence>
<evidence type="ECO:0000313" key="13">
    <source>
        <dbReference type="EMBL" id="EHP83656.1"/>
    </source>
</evidence>
<dbReference type="OrthoDB" id="6661at2157"/>
<dbReference type="AlphaFoldDB" id="H1L1K0"/>
<dbReference type="InterPro" id="IPR004731">
    <property type="entry name" value="Transaldolase_3B/F6P_aldolase"/>
</dbReference>
<dbReference type="GO" id="GO:0005975">
    <property type="term" value="P:carbohydrate metabolic process"/>
    <property type="evidence" value="ECO:0007669"/>
    <property type="project" value="InterPro"/>
</dbReference>
<dbReference type="NCBIfam" id="TIGR00875">
    <property type="entry name" value="fsa_talC_mipB"/>
    <property type="match status" value="1"/>
</dbReference>
<evidence type="ECO:0000256" key="12">
    <source>
        <dbReference type="HAMAP-Rule" id="MF_00494"/>
    </source>
</evidence>
<reference evidence="13 14" key="1">
    <citation type="submission" date="2011-09" db="EMBL/GenBank/DDBJ databases">
        <title>The draft genome of Methanotorris formicicus Mc-S-70.</title>
        <authorList>
            <consortium name="US DOE Joint Genome Institute (JGI-PGF)"/>
            <person name="Lucas S."/>
            <person name="Han J."/>
            <person name="Lapidus A."/>
            <person name="Cheng J.-F."/>
            <person name="Goodwin L."/>
            <person name="Pitluck S."/>
            <person name="Peters L."/>
            <person name="Land M.L."/>
            <person name="Hauser L."/>
            <person name="Sieprawska-Lupa M."/>
            <person name="Takai K."/>
            <person name="Miyazaki J."/>
            <person name="Whitman W."/>
            <person name="Woyke T.J."/>
        </authorList>
    </citation>
    <scope>NUCLEOTIDE SEQUENCE [LARGE SCALE GENOMIC DNA]</scope>
    <source>
        <strain evidence="13 14">Mc-S-70</strain>
    </source>
</reference>
<evidence type="ECO:0000256" key="4">
    <source>
        <dbReference type="ARBA" id="ARBA00005740"/>
    </source>
</evidence>
<dbReference type="STRING" id="647171.MetfoDRAFT_1924"/>
<dbReference type="UniPathway" id="UPA00115">
    <property type="reaction ID" value="UER00414"/>
</dbReference>
<dbReference type="InterPro" id="IPR001585">
    <property type="entry name" value="TAL/FSA"/>
</dbReference>
<keyword evidence="8 12" id="KW-0570">Pentose shunt</keyword>
<accession>H1L1K0</accession>
<dbReference type="EMBL" id="AGJL01000083">
    <property type="protein sequence ID" value="EHP83656.1"/>
    <property type="molecule type" value="Genomic_DNA"/>
</dbReference>
<dbReference type="PANTHER" id="PTHR10683">
    <property type="entry name" value="TRANSALDOLASE"/>
    <property type="match status" value="1"/>
</dbReference>
<evidence type="ECO:0000256" key="7">
    <source>
        <dbReference type="ARBA" id="ARBA00022679"/>
    </source>
</evidence>
<comment type="function">
    <text evidence="1 12">Transaldolase is important for the balance of metabolites in the pentose-phosphate pathway.</text>
</comment>
<comment type="subcellular location">
    <subcellularLocation>
        <location evidence="2 12">Cytoplasm</location>
    </subcellularLocation>
</comment>
<dbReference type="CDD" id="cd00956">
    <property type="entry name" value="Transaldolase_FSA"/>
    <property type="match status" value="1"/>
</dbReference>
<evidence type="ECO:0000256" key="11">
    <source>
        <dbReference type="ARBA" id="ARBA00067532"/>
    </source>
</evidence>
<gene>
    <name evidence="12" type="primary">tal</name>
    <name evidence="13" type="ORF">MetfoDRAFT_1924</name>
</gene>
<dbReference type="Gene3D" id="3.20.20.70">
    <property type="entry name" value="Aldolase class I"/>
    <property type="match status" value="1"/>
</dbReference>
<name>H1L1K0_9EURY</name>
<dbReference type="InterPro" id="IPR022999">
    <property type="entry name" value="Transaldolase_3B"/>
</dbReference>
<dbReference type="GO" id="GO:0006098">
    <property type="term" value="P:pentose-phosphate shunt"/>
    <property type="evidence" value="ECO:0007669"/>
    <property type="project" value="UniProtKB-UniRule"/>
</dbReference>
<dbReference type="GO" id="GO:0016832">
    <property type="term" value="F:aldehyde-lyase activity"/>
    <property type="evidence" value="ECO:0007669"/>
    <property type="project" value="InterPro"/>
</dbReference>
<comment type="pathway">
    <text evidence="3 12">Carbohydrate degradation; pentose phosphate pathway; D-glyceraldehyde 3-phosphate and beta-D-fructose 6-phosphate from D-ribose 5-phosphate and D-xylulose 5-phosphate (non-oxidative stage): step 2/3.</text>
</comment>
<comment type="similarity">
    <text evidence="4 12">Belongs to the transaldolase family. Type 3B subfamily.</text>
</comment>
<keyword evidence="6 12" id="KW-0963">Cytoplasm</keyword>
<evidence type="ECO:0000256" key="8">
    <source>
        <dbReference type="ARBA" id="ARBA00023126"/>
    </source>
</evidence>
<organism evidence="13 14">
    <name type="scientific">Methanotorris formicicus Mc-S-70</name>
    <dbReference type="NCBI Taxonomy" id="647171"/>
    <lineage>
        <taxon>Archaea</taxon>
        <taxon>Methanobacteriati</taxon>
        <taxon>Methanobacteriota</taxon>
        <taxon>Methanomada group</taxon>
        <taxon>Methanococci</taxon>
        <taxon>Methanococcales</taxon>
        <taxon>Methanocaldococcaceae</taxon>
        <taxon>Methanotorris</taxon>
    </lineage>
</organism>
<feature type="active site" description="Schiff-base intermediate with substrate" evidence="12">
    <location>
        <position position="83"/>
    </location>
</feature>
<dbReference type="Pfam" id="PF00923">
    <property type="entry name" value="TAL_FSA"/>
    <property type="match status" value="1"/>
</dbReference>
<dbReference type="InterPro" id="IPR018225">
    <property type="entry name" value="Transaldolase_AS"/>
</dbReference>
<dbReference type="FunFam" id="3.20.20.70:FF:000018">
    <property type="entry name" value="Probable transaldolase"/>
    <property type="match status" value="1"/>
</dbReference>
<dbReference type="PANTHER" id="PTHR10683:SF40">
    <property type="entry name" value="FRUCTOSE-6-PHOSPHATE ALDOLASE 1-RELATED"/>
    <property type="match status" value="1"/>
</dbReference>
<keyword evidence="7 12" id="KW-0808">Transferase</keyword>
<dbReference type="GO" id="GO:0005737">
    <property type="term" value="C:cytoplasm"/>
    <property type="evidence" value="ECO:0007669"/>
    <property type="project" value="UniProtKB-SubCell"/>
</dbReference>
<evidence type="ECO:0000256" key="2">
    <source>
        <dbReference type="ARBA" id="ARBA00004496"/>
    </source>
</evidence>